<accession>A0A9Q1KX45</accession>
<dbReference type="EMBL" id="JAKOGI010000004">
    <property type="protein sequence ID" value="KAJ8452456.1"/>
    <property type="molecule type" value="Genomic_DNA"/>
</dbReference>
<name>A0A9Q1KX45_9CARY</name>
<gene>
    <name evidence="2" type="ORF">Cgig2_000045</name>
</gene>
<comment type="caution">
    <text evidence="2">The sequence shown here is derived from an EMBL/GenBank/DDBJ whole genome shotgun (WGS) entry which is preliminary data.</text>
</comment>
<keyword evidence="3" id="KW-1185">Reference proteome</keyword>
<evidence type="ECO:0000313" key="3">
    <source>
        <dbReference type="Proteomes" id="UP001153076"/>
    </source>
</evidence>
<sequence length="855" mass="93555">MSVMTETITWQVSGLNGPWKLRTREGPFRILTTCPSLAASLSTDRCAYHLRILRRGSARHLGQTGVDNPIQDIMIGIRLWQSGQNGHTTIEWRELKKALHELADKGQINLEALLSFAENRSPHSPSRGMKNVRQKSWPLLLEAMQKAQLRGAQQVLTTKQGSHITVPTMVFGGKEAPRFASPHNDPLGVEMKIASEIVRQILIDTESSVDIITWDCLKKLTHQGHDIVPLVHPMLGFGGQEVNPTGMIHLPILFGDKLKAKNLEVDFLLIGVPTAYNVILGCLTLHKPLKIKRKEKKKKEKERGYTLGSPLSSRPSPSEAPASASKGLVASSPAPSPSLKGGINSTSSGSRAHPRPVGGHRCSGGRPRSSYPPEILWPASPRPCANTLSLRHSATALTPRANTSTFVTSSSVILVGSEVPEVAKSQDLTRISETLTAGSALMKLFALGDRGQSLADRLPECRGLDWSTPASPAWVGADAAVSSRRLARTGKLIVGFFPHGTRGGTCSQNNSSVYPKLRVTMKGGKQGSRVYLLGLLFHKALSLLFPTTLGLGCHLLRNGVPSLKDRQPRPRLLCIKKGSQEQPIPLEKFLRIRRPAAARKKSFSKNFNLGSQFKGSLALQRFYCLSHKFGDESGPIGLPCVELKVAGCLPLFNRGQEHFPNLTPSGQRGSHISNTLPLTSSQRPHNLCECQFILVQNLFDYRVKRKYETSCAINYYTFGGWLVHSRICLGDYESAPCRQERIVAPGNSGPSATILRTSPIRERPFLLSIDFLGVEGPSWDEELVEAPSKDECFNNLSEEEEDVPLEVELVLVEASSTSGLDELGVEQGLPCVPSANNLFGDPMRGVDLFFAILRT</sequence>
<dbReference type="Proteomes" id="UP001153076">
    <property type="component" value="Unassembled WGS sequence"/>
</dbReference>
<dbReference type="AlphaFoldDB" id="A0A9Q1KX45"/>
<evidence type="ECO:0000313" key="2">
    <source>
        <dbReference type="EMBL" id="KAJ8452456.1"/>
    </source>
</evidence>
<proteinExistence type="predicted"/>
<feature type="region of interest" description="Disordered" evidence="1">
    <location>
        <begin position="293"/>
        <end position="375"/>
    </location>
</feature>
<reference evidence="2" key="1">
    <citation type="submission" date="2022-04" db="EMBL/GenBank/DDBJ databases">
        <title>Carnegiea gigantea Genome sequencing and assembly v2.</title>
        <authorList>
            <person name="Copetti D."/>
            <person name="Sanderson M.J."/>
            <person name="Burquez A."/>
            <person name="Wojciechowski M.F."/>
        </authorList>
    </citation>
    <scope>NUCLEOTIDE SEQUENCE</scope>
    <source>
        <strain evidence="2">SGP5-SGP5p</strain>
        <tissue evidence="2">Aerial part</tissue>
    </source>
</reference>
<organism evidence="2 3">
    <name type="scientific">Carnegiea gigantea</name>
    <dbReference type="NCBI Taxonomy" id="171969"/>
    <lineage>
        <taxon>Eukaryota</taxon>
        <taxon>Viridiplantae</taxon>
        <taxon>Streptophyta</taxon>
        <taxon>Embryophyta</taxon>
        <taxon>Tracheophyta</taxon>
        <taxon>Spermatophyta</taxon>
        <taxon>Magnoliopsida</taxon>
        <taxon>eudicotyledons</taxon>
        <taxon>Gunneridae</taxon>
        <taxon>Pentapetalae</taxon>
        <taxon>Caryophyllales</taxon>
        <taxon>Cactineae</taxon>
        <taxon>Cactaceae</taxon>
        <taxon>Cactoideae</taxon>
        <taxon>Echinocereeae</taxon>
        <taxon>Carnegiea</taxon>
    </lineage>
</organism>
<evidence type="ECO:0000256" key="1">
    <source>
        <dbReference type="SAM" id="MobiDB-lite"/>
    </source>
</evidence>
<dbReference type="PANTHER" id="PTHR33240:SF17">
    <property type="entry name" value="EUKARYOTIC PEPTIDE CHAIN RELEASE FACTOR GTP-BINDING SUBUNIT-LIKE"/>
    <property type="match status" value="1"/>
</dbReference>
<protein>
    <submittedName>
        <fullName evidence="2">Uncharacterized protein</fullName>
    </submittedName>
</protein>
<dbReference type="PANTHER" id="PTHR33240">
    <property type="entry name" value="OS08G0508500 PROTEIN"/>
    <property type="match status" value="1"/>
</dbReference>
<dbReference type="CDD" id="cd00303">
    <property type="entry name" value="retropepsin_like"/>
    <property type="match status" value="1"/>
</dbReference>
<feature type="compositionally biased region" description="Low complexity" evidence="1">
    <location>
        <begin position="309"/>
        <end position="333"/>
    </location>
</feature>